<proteinExistence type="predicted"/>
<organism evidence="1">
    <name type="scientific">Rhizophora mucronata</name>
    <name type="common">Asiatic mangrove</name>
    <dbReference type="NCBI Taxonomy" id="61149"/>
    <lineage>
        <taxon>Eukaryota</taxon>
        <taxon>Viridiplantae</taxon>
        <taxon>Streptophyta</taxon>
        <taxon>Embryophyta</taxon>
        <taxon>Tracheophyta</taxon>
        <taxon>Spermatophyta</taxon>
        <taxon>Magnoliopsida</taxon>
        <taxon>eudicotyledons</taxon>
        <taxon>Gunneridae</taxon>
        <taxon>Pentapetalae</taxon>
        <taxon>rosids</taxon>
        <taxon>fabids</taxon>
        <taxon>Malpighiales</taxon>
        <taxon>Rhizophoraceae</taxon>
        <taxon>Rhizophora</taxon>
    </lineage>
</organism>
<protein>
    <submittedName>
        <fullName evidence="1">Uncharacterized protein</fullName>
    </submittedName>
</protein>
<reference evidence="1" key="1">
    <citation type="submission" date="2018-02" db="EMBL/GenBank/DDBJ databases">
        <title>Rhizophora mucronata_Transcriptome.</title>
        <authorList>
            <person name="Meera S.P."/>
            <person name="Sreeshan A."/>
            <person name="Augustine A."/>
        </authorList>
    </citation>
    <scope>NUCLEOTIDE SEQUENCE</scope>
    <source>
        <tissue evidence="1">Leaf</tissue>
    </source>
</reference>
<name>A0A2P2QGZ6_RHIMU</name>
<dbReference type="EMBL" id="GGEC01085787">
    <property type="protein sequence ID" value="MBX66271.1"/>
    <property type="molecule type" value="Transcribed_RNA"/>
</dbReference>
<dbReference type="AlphaFoldDB" id="A0A2P2QGZ6"/>
<sequence length="42" mass="4773">MFNSNLLHSLELQHCMPSCFIRSSNLALSRALVKTSSTWFSN</sequence>
<accession>A0A2P2QGZ6</accession>
<evidence type="ECO:0000313" key="1">
    <source>
        <dbReference type="EMBL" id="MBX66271.1"/>
    </source>
</evidence>